<feature type="transmembrane region" description="Helical" evidence="1">
    <location>
        <begin position="65"/>
        <end position="86"/>
    </location>
</feature>
<proteinExistence type="predicted"/>
<keyword evidence="1" id="KW-0812">Transmembrane</keyword>
<evidence type="ECO:0000313" key="2">
    <source>
        <dbReference type="EMBL" id="QJY51025.1"/>
    </source>
</evidence>
<dbReference type="Proteomes" id="UP000505377">
    <property type="component" value="Chromosome"/>
</dbReference>
<keyword evidence="1" id="KW-1133">Transmembrane helix</keyword>
<keyword evidence="3" id="KW-1185">Reference proteome</keyword>
<evidence type="ECO:0000256" key="1">
    <source>
        <dbReference type="SAM" id="Phobius"/>
    </source>
</evidence>
<sequence>MRKRSRSAVARSAGGDRSVLVLLGLVLLAAGVLVALLGYGVFGAARAGRPLLDPVVVDLIRAQPLPARIIAIAAGVLLLVLGLSWAAGSVRPERKPDLVIDRGPTTAIIVDAAAAADALAAQAAALPGVGRARARMVGTEDAPALRVWVWLSDDADVRDVLERLHDQVLTAARTSLGIAALPVAVRLELDQATTHPRVA</sequence>
<keyword evidence="1" id="KW-0472">Membrane</keyword>
<accession>A0A6M6JUD1</accession>
<dbReference type="EMBL" id="CP053564">
    <property type="protein sequence ID" value="QJY51025.1"/>
    <property type="molecule type" value="Genomic_DNA"/>
</dbReference>
<reference evidence="2 3" key="1">
    <citation type="submission" date="2020-05" db="EMBL/GenBank/DDBJ databases">
        <authorList>
            <person name="Mo P."/>
        </authorList>
    </citation>
    <scope>NUCLEOTIDE SEQUENCE [LARGE SCALE GENOMIC DNA]</scope>
    <source>
        <strain evidence="2 3">Gen01</strain>
    </source>
</reference>
<feature type="transmembrane region" description="Helical" evidence="1">
    <location>
        <begin position="20"/>
        <end position="45"/>
    </location>
</feature>
<dbReference type="AlphaFoldDB" id="A0A6M6JUD1"/>
<evidence type="ECO:0000313" key="3">
    <source>
        <dbReference type="Proteomes" id="UP000505377"/>
    </source>
</evidence>
<dbReference type="KEGG" id="pbro:HOP40_29845"/>
<protein>
    <submittedName>
        <fullName evidence="2">Alkaline shock response membrane anchor protein AmaP</fullName>
    </submittedName>
</protein>
<name>A0A6M6JUD1_9PSEU</name>
<gene>
    <name evidence="2" type="ORF">HOP40_29845</name>
</gene>
<organism evidence="2 3">
    <name type="scientific">Pseudonocardia broussonetiae</name>
    <dbReference type="NCBI Taxonomy" id="2736640"/>
    <lineage>
        <taxon>Bacteria</taxon>
        <taxon>Bacillati</taxon>
        <taxon>Actinomycetota</taxon>
        <taxon>Actinomycetes</taxon>
        <taxon>Pseudonocardiales</taxon>
        <taxon>Pseudonocardiaceae</taxon>
        <taxon>Pseudonocardia</taxon>
    </lineage>
</organism>